<protein>
    <submittedName>
        <fullName evidence="2">Uncharacterized protein</fullName>
    </submittedName>
</protein>
<evidence type="ECO:0000313" key="3">
    <source>
        <dbReference type="Proteomes" id="UP000036834"/>
    </source>
</evidence>
<evidence type="ECO:0000313" key="1">
    <source>
        <dbReference type="EMBL" id="GED68682.1"/>
    </source>
</evidence>
<sequence>MDHELSVLSDLINEAYPQLPIVVNVDDWMAQRFQAPSAFLLTHGVMETGNSLTSYQVVSEGAIVLHYPKVEGVYQPISTEPLRQLLRRLQFSYRGKNDDLTIELDSTSLRIWRDKRDRAEITFRFTYKATVPKNAVDKINIFDIKEVKI</sequence>
<dbReference type="PATRIC" id="fig|54915.3.peg.5106"/>
<name>A0A0K9YN39_9BACL</name>
<evidence type="ECO:0000313" key="4">
    <source>
        <dbReference type="Proteomes" id="UP000319578"/>
    </source>
</evidence>
<dbReference type="EMBL" id="BJON01000009">
    <property type="protein sequence ID" value="GED68682.1"/>
    <property type="molecule type" value="Genomic_DNA"/>
</dbReference>
<dbReference type="Proteomes" id="UP000036834">
    <property type="component" value="Unassembled WGS sequence"/>
</dbReference>
<accession>A0A0K9YN39</accession>
<dbReference type="Proteomes" id="UP000319578">
    <property type="component" value="Unassembled WGS sequence"/>
</dbReference>
<organism evidence="2 3">
    <name type="scientific">Brevibacillus reuszeri</name>
    <dbReference type="NCBI Taxonomy" id="54915"/>
    <lineage>
        <taxon>Bacteria</taxon>
        <taxon>Bacillati</taxon>
        <taxon>Bacillota</taxon>
        <taxon>Bacilli</taxon>
        <taxon>Bacillales</taxon>
        <taxon>Paenibacillaceae</taxon>
        <taxon>Brevibacillus</taxon>
    </lineage>
</organism>
<dbReference type="AlphaFoldDB" id="A0A0K9YN39"/>
<reference evidence="1 4" key="3">
    <citation type="submission" date="2019-06" db="EMBL/GenBank/DDBJ databases">
        <title>Whole genome shotgun sequence of Brevibacillus reuszeri NBRC 15719.</title>
        <authorList>
            <person name="Hosoyama A."/>
            <person name="Uohara A."/>
            <person name="Ohji S."/>
            <person name="Ichikawa N."/>
        </authorList>
    </citation>
    <scope>NUCLEOTIDE SEQUENCE [LARGE SCALE GENOMIC DNA]</scope>
    <source>
        <strain evidence="1 4">NBRC 15719</strain>
    </source>
</reference>
<keyword evidence="4" id="KW-1185">Reference proteome</keyword>
<reference evidence="3" key="1">
    <citation type="submission" date="2015-07" db="EMBL/GenBank/DDBJ databases">
        <title>Genome sequencing project for genomic taxonomy and phylogenomics of Bacillus-like bacteria.</title>
        <authorList>
            <person name="Liu B."/>
            <person name="Wang J."/>
            <person name="Zhu Y."/>
            <person name="Liu G."/>
            <person name="Chen Q."/>
            <person name="Chen Z."/>
            <person name="Lan J."/>
            <person name="Che J."/>
            <person name="Ge C."/>
            <person name="Shi H."/>
            <person name="Pan Z."/>
            <person name="Liu X."/>
        </authorList>
    </citation>
    <scope>NUCLEOTIDE SEQUENCE [LARGE SCALE GENOMIC DNA]</scope>
    <source>
        <strain evidence="3">DSM 9887</strain>
    </source>
</reference>
<dbReference type="RefSeq" id="WP_049742180.1">
    <property type="nucleotide sequence ID" value="NZ_BJON01000009.1"/>
</dbReference>
<gene>
    <name evidence="2" type="ORF">ADS79_29445</name>
    <name evidence="1" type="ORF">BRE01_23840</name>
</gene>
<reference evidence="2" key="2">
    <citation type="submission" date="2015-07" db="EMBL/GenBank/DDBJ databases">
        <title>MeaNS - Measles Nucleotide Surveillance Program.</title>
        <authorList>
            <person name="Tran T."/>
            <person name="Druce J."/>
        </authorList>
    </citation>
    <scope>NUCLEOTIDE SEQUENCE</scope>
    <source>
        <strain evidence="2">DSM 9887</strain>
    </source>
</reference>
<comment type="caution">
    <text evidence="2">The sequence shown here is derived from an EMBL/GenBank/DDBJ whole genome shotgun (WGS) entry which is preliminary data.</text>
</comment>
<dbReference type="STRING" id="54915.ADS79_29445"/>
<proteinExistence type="predicted"/>
<dbReference type="EMBL" id="LGIQ01000011">
    <property type="protein sequence ID" value="KNB70163.1"/>
    <property type="molecule type" value="Genomic_DNA"/>
</dbReference>
<evidence type="ECO:0000313" key="2">
    <source>
        <dbReference type="EMBL" id="KNB70163.1"/>
    </source>
</evidence>
<dbReference type="OrthoDB" id="2471948at2"/>